<protein>
    <submittedName>
        <fullName evidence="1">Uncharacterized protein</fullName>
    </submittedName>
</protein>
<dbReference type="EMBL" id="BMTF01000024">
    <property type="protein sequence ID" value="GGV93379.1"/>
    <property type="molecule type" value="Genomic_DNA"/>
</dbReference>
<gene>
    <name evidence="1" type="ORF">GCM10015535_56260</name>
</gene>
<sequence length="119" mass="13162">MTLLVHTFVHDEQGNRQLLDDPDDGSDMAGFENSRTRLWGSECARTLGARFLPELATADLHVQPEDVEDFLAECQLLRGHTAELAAHSGYREDYVAARLVNITRAALRARSVGGGVLVW</sequence>
<organism evidence="1 2">
    <name type="scientific">Streptomyces gelaticus</name>
    <dbReference type="NCBI Taxonomy" id="285446"/>
    <lineage>
        <taxon>Bacteria</taxon>
        <taxon>Bacillati</taxon>
        <taxon>Actinomycetota</taxon>
        <taxon>Actinomycetes</taxon>
        <taxon>Kitasatosporales</taxon>
        <taxon>Streptomycetaceae</taxon>
        <taxon>Streptomyces</taxon>
    </lineage>
</organism>
<name>A0ABQ2W5J4_9ACTN</name>
<evidence type="ECO:0000313" key="2">
    <source>
        <dbReference type="Proteomes" id="UP000660675"/>
    </source>
</evidence>
<dbReference type="RefSeq" id="WP_189547060.1">
    <property type="nucleotide sequence ID" value="NZ_BMTF01000024.1"/>
</dbReference>
<dbReference type="Proteomes" id="UP000660675">
    <property type="component" value="Unassembled WGS sequence"/>
</dbReference>
<keyword evidence="2" id="KW-1185">Reference proteome</keyword>
<comment type="caution">
    <text evidence="1">The sequence shown here is derived from an EMBL/GenBank/DDBJ whole genome shotgun (WGS) entry which is preliminary data.</text>
</comment>
<reference evidence="2" key="1">
    <citation type="journal article" date="2019" name="Int. J. Syst. Evol. Microbiol.">
        <title>The Global Catalogue of Microorganisms (GCM) 10K type strain sequencing project: providing services to taxonomists for standard genome sequencing and annotation.</title>
        <authorList>
            <consortium name="The Broad Institute Genomics Platform"/>
            <consortium name="The Broad Institute Genome Sequencing Center for Infectious Disease"/>
            <person name="Wu L."/>
            <person name="Ma J."/>
        </authorList>
    </citation>
    <scope>NUCLEOTIDE SEQUENCE [LARGE SCALE GENOMIC DNA]</scope>
    <source>
        <strain evidence="2">JCM 4376</strain>
    </source>
</reference>
<proteinExistence type="predicted"/>
<evidence type="ECO:0000313" key="1">
    <source>
        <dbReference type="EMBL" id="GGV93379.1"/>
    </source>
</evidence>
<accession>A0ABQ2W5J4</accession>